<proteinExistence type="predicted"/>
<sequence>MKYDRDFLISVHNDIKANMEDIHLKQHHNPGNLISKPKNGSDFFTLRYWRSNDRERLTDYLFNQSCLELLVCNNRLFIGIWFGENNKEFSKRKRFAHDIIEKSKDYPGYIWADENGTPAPTDEKLIQWLCESNHETTFRKELTAYSRDEVLTEMKHLSEYLDILLKKE</sequence>
<protein>
    <submittedName>
        <fullName evidence="1">Uncharacterized protein</fullName>
    </submittedName>
</protein>
<evidence type="ECO:0000313" key="1">
    <source>
        <dbReference type="EMBL" id="SEL43893.1"/>
    </source>
</evidence>
<dbReference type="AlphaFoldDB" id="A0A1H7Q7C8"/>
<gene>
    <name evidence="1" type="ORF">SAMN05216469_1314</name>
</gene>
<dbReference type="Proteomes" id="UP000186015">
    <property type="component" value="Unassembled WGS sequence"/>
</dbReference>
<name>A0A1H7Q7C8_RUMAL</name>
<dbReference type="EMBL" id="FOAT01000031">
    <property type="protein sequence ID" value="SEL43893.1"/>
    <property type="molecule type" value="Genomic_DNA"/>
</dbReference>
<reference evidence="1 2" key="1">
    <citation type="submission" date="2016-10" db="EMBL/GenBank/DDBJ databases">
        <authorList>
            <person name="de Groot N.N."/>
        </authorList>
    </citation>
    <scope>NUCLEOTIDE SEQUENCE [LARGE SCALE GENOMIC DNA]</scope>
    <source>
        <strain evidence="1 2">KH2T6</strain>
    </source>
</reference>
<organism evidence="1 2">
    <name type="scientific">Ruminococcus albus</name>
    <dbReference type="NCBI Taxonomy" id="1264"/>
    <lineage>
        <taxon>Bacteria</taxon>
        <taxon>Bacillati</taxon>
        <taxon>Bacillota</taxon>
        <taxon>Clostridia</taxon>
        <taxon>Eubacteriales</taxon>
        <taxon>Oscillospiraceae</taxon>
        <taxon>Ruminococcus</taxon>
    </lineage>
</organism>
<dbReference type="RefSeq" id="WP_074836329.1">
    <property type="nucleotide sequence ID" value="NZ_FOAT01000031.1"/>
</dbReference>
<accession>A0A1H7Q7C8</accession>
<evidence type="ECO:0000313" key="2">
    <source>
        <dbReference type="Proteomes" id="UP000186015"/>
    </source>
</evidence>